<sequence length="155" mass="18134">MSEEEKNEIEYLETQFANGLCGFSKIMPNYDFREKYIVNQWITKLKKSNGSIDERRLRNNFIEYFVADTNIFKAEPFNSLPDNFNGSLMVLKKLLPRDPKENITLTDDEKGFYITELFATLPDKGSFLIKQPVPRDGFFFITVFKPNEAIFCEKS</sequence>
<evidence type="ECO:0000313" key="2">
    <source>
        <dbReference type="EnsemblMetazoa" id="SCAU014916-PA"/>
    </source>
</evidence>
<feature type="domain" description="DUF4485" evidence="1">
    <location>
        <begin position="13"/>
        <end position="83"/>
    </location>
</feature>
<organism evidence="2 3">
    <name type="scientific">Stomoxys calcitrans</name>
    <name type="common">Stable fly</name>
    <name type="synonym">Conops calcitrans</name>
    <dbReference type="NCBI Taxonomy" id="35570"/>
    <lineage>
        <taxon>Eukaryota</taxon>
        <taxon>Metazoa</taxon>
        <taxon>Ecdysozoa</taxon>
        <taxon>Arthropoda</taxon>
        <taxon>Hexapoda</taxon>
        <taxon>Insecta</taxon>
        <taxon>Pterygota</taxon>
        <taxon>Neoptera</taxon>
        <taxon>Endopterygota</taxon>
        <taxon>Diptera</taxon>
        <taxon>Brachycera</taxon>
        <taxon>Muscomorpha</taxon>
        <taxon>Muscoidea</taxon>
        <taxon>Muscidae</taxon>
        <taxon>Stomoxys</taxon>
    </lineage>
</organism>
<dbReference type="Pfam" id="PF14846">
    <property type="entry name" value="DUF4485"/>
    <property type="match status" value="1"/>
</dbReference>
<keyword evidence="3" id="KW-1185">Reference proteome</keyword>
<evidence type="ECO:0000313" key="3">
    <source>
        <dbReference type="Proteomes" id="UP000095300"/>
    </source>
</evidence>
<dbReference type="VEuPathDB" id="VectorBase:SCAU014916"/>
<dbReference type="InterPro" id="IPR027831">
    <property type="entry name" value="DUF4485"/>
</dbReference>
<dbReference type="EnsemblMetazoa" id="SCAU014916-RA">
    <property type="protein sequence ID" value="SCAU014916-PA"/>
    <property type="gene ID" value="SCAU014916"/>
</dbReference>
<proteinExistence type="predicted"/>
<dbReference type="OrthoDB" id="6599871at2759"/>
<accession>A0A1I8Q8S8</accession>
<gene>
    <name evidence="2" type="primary">106085459</name>
</gene>
<dbReference type="Proteomes" id="UP000095300">
    <property type="component" value="Unassembled WGS sequence"/>
</dbReference>
<protein>
    <recommendedName>
        <fullName evidence="1">DUF4485 domain-containing protein</fullName>
    </recommendedName>
</protein>
<name>A0A1I8Q8S8_STOCA</name>
<evidence type="ECO:0000259" key="1">
    <source>
        <dbReference type="Pfam" id="PF14846"/>
    </source>
</evidence>
<dbReference type="AlphaFoldDB" id="A0A1I8Q8S8"/>
<reference evidence="2" key="1">
    <citation type="submission" date="2020-05" db="UniProtKB">
        <authorList>
            <consortium name="EnsemblMetazoa"/>
        </authorList>
    </citation>
    <scope>IDENTIFICATION</scope>
    <source>
        <strain evidence="2">USDA</strain>
    </source>
</reference>